<evidence type="ECO:0000313" key="2">
    <source>
        <dbReference type="Proteomes" id="UP000050482"/>
    </source>
</evidence>
<protein>
    <recommendedName>
        <fullName evidence="3">DUF1450 domain-containing protein</fullName>
    </recommendedName>
</protein>
<dbReference type="PATRIC" id="fig|471514.4.peg.802"/>
<gene>
    <name evidence="1" type="ORF">AN477_12095</name>
</gene>
<dbReference type="EMBL" id="LJCO01000048">
    <property type="protein sequence ID" value="KPV43580.1"/>
    <property type="molecule type" value="Genomic_DNA"/>
</dbReference>
<dbReference type="Proteomes" id="UP000050482">
    <property type="component" value="Unassembled WGS sequence"/>
</dbReference>
<evidence type="ECO:0008006" key="3">
    <source>
        <dbReference type="Google" id="ProtNLM"/>
    </source>
</evidence>
<keyword evidence="2" id="KW-1185">Reference proteome</keyword>
<dbReference type="STRING" id="471514.AN477_12095"/>
<dbReference type="AlphaFoldDB" id="A0A0P9CV68"/>
<sequence length="100" mass="11146">MSLKWCKKNLNLYSQAVYDLIVEEHPEIEHEVVDCADKCGLCTDVPFVVRNNATVGARDAQGLYRKLTRGFSFVTKPVLPGTYEDAAKKAAEEEQAPVTN</sequence>
<comment type="caution">
    <text evidence="1">The sequence shown here is derived from an EMBL/GenBank/DDBJ whole genome shotgun (WGS) entry which is preliminary data.</text>
</comment>
<organism evidence="1 2">
    <name type="scientific">Alicyclobacillus ferrooxydans</name>
    <dbReference type="NCBI Taxonomy" id="471514"/>
    <lineage>
        <taxon>Bacteria</taxon>
        <taxon>Bacillati</taxon>
        <taxon>Bacillota</taxon>
        <taxon>Bacilli</taxon>
        <taxon>Bacillales</taxon>
        <taxon>Alicyclobacillaceae</taxon>
        <taxon>Alicyclobacillus</taxon>
    </lineage>
</organism>
<evidence type="ECO:0000313" key="1">
    <source>
        <dbReference type="EMBL" id="KPV43580.1"/>
    </source>
</evidence>
<accession>A0A0P9CV68</accession>
<proteinExistence type="predicted"/>
<reference evidence="1 2" key="1">
    <citation type="submission" date="2015-09" db="EMBL/GenBank/DDBJ databases">
        <title>Draft genome sequence of Alicyclobacillus ferrooxydans DSM 22381.</title>
        <authorList>
            <person name="Hemp J."/>
        </authorList>
    </citation>
    <scope>NUCLEOTIDE SEQUENCE [LARGE SCALE GENOMIC DNA]</scope>
    <source>
        <strain evidence="1 2">TC-34</strain>
    </source>
</reference>
<dbReference type="InterPro" id="IPR009910">
    <property type="entry name" value="DUF1450"/>
</dbReference>
<name>A0A0P9CV68_9BACL</name>
<dbReference type="OrthoDB" id="1684419at2"/>
<dbReference type="Pfam" id="PF07293">
    <property type="entry name" value="DUF1450"/>
    <property type="match status" value="1"/>
</dbReference>